<dbReference type="Proteomes" id="UP000540412">
    <property type="component" value="Unassembled WGS sequence"/>
</dbReference>
<dbReference type="AlphaFoldDB" id="A0A7W9ULS4"/>
<sequence>MATTLAHVAPDRFGPDSGVSYTTDGGANTVRAKTLRRANGSGQGCTVSREPRAPRRGARHGLDAAFVWDNLDLVSEVGAEGIQQVGTDSPQDLADTMHAAWVRFA</sequence>
<evidence type="ECO:0000313" key="3">
    <source>
        <dbReference type="Proteomes" id="UP000540412"/>
    </source>
</evidence>
<keyword evidence="3" id="KW-1185">Reference proteome</keyword>
<gene>
    <name evidence="2" type="ORF">BJY24_006569</name>
</gene>
<proteinExistence type="predicted"/>
<dbReference type="RefSeq" id="WP_157185456.1">
    <property type="nucleotide sequence ID" value="NZ_JACHIT010000002.1"/>
</dbReference>
<comment type="caution">
    <text evidence="2">The sequence shown here is derived from an EMBL/GenBank/DDBJ whole genome shotgun (WGS) entry which is preliminary data.</text>
</comment>
<feature type="region of interest" description="Disordered" evidence="1">
    <location>
        <begin position="38"/>
        <end position="58"/>
    </location>
</feature>
<name>A0A7W9ULS4_9NOCA</name>
<organism evidence="2 3">
    <name type="scientific">Nocardia transvalensis</name>
    <dbReference type="NCBI Taxonomy" id="37333"/>
    <lineage>
        <taxon>Bacteria</taxon>
        <taxon>Bacillati</taxon>
        <taxon>Actinomycetota</taxon>
        <taxon>Actinomycetes</taxon>
        <taxon>Mycobacteriales</taxon>
        <taxon>Nocardiaceae</taxon>
        <taxon>Nocardia</taxon>
    </lineage>
</organism>
<protein>
    <submittedName>
        <fullName evidence="2">Carboxylesterase type B</fullName>
    </submittedName>
</protein>
<reference evidence="2 3" key="1">
    <citation type="submission" date="2020-08" db="EMBL/GenBank/DDBJ databases">
        <title>Sequencing the genomes of 1000 actinobacteria strains.</title>
        <authorList>
            <person name="Klenk H.-P."/>
        </authorList>
    </citation>
    <scope>NUCLEOTIDE SEQUENCE [LARGE SCALE GENOMIC DNA]</scope>
    <source>
        <strain evidence="2 3">DSM 43582</strain>
    </source>
</reference>
<feature type="region of interest" description="Disordered" evidence="1">
    <location>
        <begin position="1"/>
        <end position="20"/>
    </location>
</feature>
<accession>A0A7W9ULS4</accession>
<dbReference type="EMBL" id="JACHIT010000002">
    <property type="protein sequence ID" value="MBB5917657.1"/>
    <property type="molecule type" value="Genomic_DNA"/>
</dbReference>
<evidence type="ECO:0000256" key="1">
    <source>
        <dbReference type="SAM" id="MobiDB-lite"/>
    </source>
</evidence>
<evidence type="ECO:0000313" key="2">
    <source>
        <dbReference type="EMBL" id="MBB5917657.1"/>
    </source>
</evidence>